<gene>
    <name evidence="14" type="ORF">HMPREF9193_00833</name>
</gene>
<evidence type="ECO:0000256" key="7">
    <source>
        <dbReference type="ARBA" id="ARBA00022777"/>
    </source>
</evidence>
<dbReference type="Proteomes" id="UP000016649">
    <property type="component" value="Unassembled WGS sequence"/>
</dbReference>
<keyword evidence="11 12" id="KW-0472">Membrane</keyword>
<evidence type="ECO:0000256" key="4">
    <source>
        <dbReference type="ARBA" id="ARBA00022679"/>
    </source>
</evidence>
<evidence type="ECO:0000256" key="11">
    <source>
        <dbReference type="ARBA" id="ARBA00023136"/>
    </source>
</evidence>
<keyword evidence="3" id="KW-0597">Phosphoprotein</keyword>
<keyword evidence="7 14" id="KW-0418">Kinase</keyword>
<feature type="domain" description="Signal transduction histidine kinase internal region" evidence="13">
    <location>
        <begin position="391"/>
        <end position="469"/>
    </location>
</feature>
<dbReference type="PANTHER" id="PTHR34220:SF11">
    <property type="entry name" value="SENSOR PROTEIN KINASE HPTS"/>
    <property type="match status" value="1"/>
</dbReference>
<evidence type="ECO:0000256" key="12">
    <source>
        <dbReference type="SAM" id="Phobius"/>
    </source>
</evidence>
<dbReference type="Pfam" id="PF06580">
    <property type="entry name" value="His_kinase"/>
    <property type="match status" value="1"/>
</dbReference>
<dbReference type="PANTHER" id="PTHR34220">
    <property type="entry name" value="SENSOR HISTIDINE KINASE YPDA"/>
    <property type="match status" value="1"/>
</dbReference>
<dbReference type="SUPFAM" id="SSF55874">
    <property type="entry name" value="ATPase domain of HSP90 chaperone/DNA topoisomerase II/histidine kinase"/>
    <property type="match status" value="1"/>
</dbReference>
<dbReference type="Gene3D" id="3.30.565.10">
    <property type="entry name" value="Histidine kinase-like ATPase, C-terminal domain"/>
    <property type="match status" value="1"/>
</dbReference>
<keyword evidence="4" id="KW-0808">Transferase</keyword>
<dbReference type="EMBL" id="AWVH01000024">
    <property type="protein sequence ID" value="ERJ93544.1"/>
    <property type="molecule type" value="Genomic_DNA"/>
</dbReference>
<comment type="subcellular location">
    <subcellularLocation>
        <location evidence="1">Cell membrane</location>
        <topology evidence="1">Multi-pass membrane protein</topology>
    </subcellularLocation>
</comment>
<keyword evidence="9 12" id="KW-1133">Transmembrane helix</keyword>
<dbReference type="InterPro" id="IPR036890">
    <property type="entry name" value="HATPase_C_sf"/>
</dbReference>
<dbReference type="RefSeq" id="WP_021687051.1">
    <property type="nucleotide sequence ID" value="NZ_KI260564.1"/>
</dbReference>
<keyword evidence="6" id="KW-0547">Nucleotide-binding</keyword>
<dbReference type="InterPro" id="IPR010559">
    <property type="entry name" value="Sig_transdc_His_kin_internal"/>
</dbReference>
<evidence type="ECO:0000256" key="6">
    <source>
        <dbReference type="ARBA" id="ARBA00022741"/>
    </source>
</evidence>
<feature type="transmembrane region" description="Helical" evidence="12">
    <location>
        <begin position="7"/>
        <end position="30"/>
    </location>
</feature>
<name>A0ABN0NZK4_TRELE</name>
<evidence type="ECO:0000256" key="3">
    <source>
        <dbReference type="ARBA" id="ARBA00022553"/>
    </source>
</evidence>
<keyword evidence="2" id="KW-1003">Cell membrane</keyword>
<dbReference type="InterPro" id="IPR050640">
    <property type="entry name" value="Bact_2-comp_sensor_kinase"/>
</dbReference>
<comment type="caution">
    <text evidence="14">The sequence shown here is derived from an EMBL/GenBank/DDBJ whole genome shotgun (WGS) entry which is preliminary data.</text>
</comment>
<reference evidence="14 15" key="1">
    <citation type="submission" date="2013-08" db="EMBL/GenBank/DDBJ databases">
        <authorList>
            <person name="Weinstock G."/>
            <person name="Sodergren E."/>
            <person name="Wylie T."/>
            <person name="Fulton L."/>
            <person name="Fulton R."/>
            <person name="Fronick C."/>
            <person name="O'Laughlin M."/>
            <person name="Godfrey J."/>
            <person name="Miner T."/>
            <person name="Herter B."/>
            <person name="Appelbaum E."/>
            <person name="Cordes M."/>
            <person name="Lek S."/>
            <person name="Wollam A."/>
            <person name="Pepin K.H."/>
            <person name="Palsikar V.B."/>
            <person name="Mitreva M."/>
            <person name="Wilson R.K."/>
        </authorList>
    </citation>
    <scope>NUCLEOTIDE SEQUENCE [LARGE SCALE GENOMIC DNA]</scope>
    <source>
        <strain evidence="14 15">ATCC 700332</strain>
    </source>
</reference>
<sequence>MSIRKKIFIAVSLVILCTVSILLLILQYVLKQRFLRYAESSSISVTVLNKKLLAGFLSNNDAIVLRLTASKQIGTVADMEHYDAAEVQQLKAALSEELSNAIGFQMNNMQYQTETILFFNADMPIGSLFVDEDLSAVTGGTYRIYSDKLIKNTDWYRTLQSRQEPYYIFTLSEHDKLYFAYTVQNTYSRSAYRKEGLGTLIIAVPIRQMQDLVYFYPLTEHSSFAVLNSADEILFSDFKHDHILTGSVFTDHIKRINVPDNGIMVKLDNNKFLCTVQGLPKGLKLAYLTPMQDINRIINSAAIPVLLIIAAGSLILLALLLLSARYITQPLIKLSHDIAAITDTRTVDPALFSGYIDSEIKILCTSFKQLLETSNTLIKNAETQTALRKDMELRALQAQINPHFIFNAMDTVNWMALSEGKSEIADLVDAIAQVMRYSISEAERPVPLATEILNIKKLIYIYECRFPGKIVFEVHVSKALCSRLHIPKFIIQPLVENSIKYGKDLHKTDLYVRLEGEEQNGCTVLRIIDDGAGCDTDSLNRYIQYENVDFPVHGGFGVRNVNERIRLFFGQDSALRFYYNEEQRFTAEMILYEKA</sequence>
<evidence type="ECO:0000256" key="9">
    <source>
        <dbReference type="ARBA" id="ARBA00022989"/>
    </source>
</evidence>
<organism evidence="14 15">
    <name type="scientific">Treponema lecithinolyticum ATCC 700332</name>
    <dbReference type="NCBI Taxonomy" id="1321815"/>
    <lineage>
        <taxon>Bacteria</taxon>
        <taxon>Pseudomonadati</taxon>
        <taxon>Spirochaetota</taxon>
        <taxon>Spirochaetia</taxon>
        <taxon>Spirochaetales</taxon>
        <taxon>Treponemataceae</taxon>
        <taxon>Treponema</taxon>
    </lineage>
</organism>
<keyword evidence="15" id="KW-1185">Reference proteome</keyword>
<feature type="transmembrane region" description="Helical" evidence="12">
    <location>
        <begin position="301"/>
        <end position="324"/>
    </location>
</feature>
<keyword evidence="5 12" id="KW-0812">Transmembrane</keyword>
<evidence type="ECO:0000313" key="15">
    <source>
        <dbReference type="Proteomes" id="UP000016649"/>
    </source>
</evidence>
<evidence type="ECO:0000256" key="8">
    <source>
        <dbReference type="ARBA" id="ARBA00022840"/>
    </source>
</evidence>
<evidence type="ECO:0000256" key="2">
    <source>
        <dbReference type="ARBA" id="ARBA00022475"/>
    </source>
</evidence>
<proteinExistence type="predicted"/>
<evidence type="ECO:0000256" key="5">
    <source>
        <dbReference type="ARBA" id="ARBA00022692"/>
    </source>
</evidence>
<evidence type="ECO:0000256" key="10">
    <source>
        <dbReference type="ARBA" id="ARBA00023012"/>
    </source>
</evidence>
<evidence type="ECO:0000259" key="13">
    <source>
        <dbReference type="Pfam" id="PF06580"/>
    </source>
</evidence>
<accession>A0ABN0NZK4</accession>
<keyword evidence="10" id="KW-0902">Two-component regulatory system</keyword>
<evidence type="ECO:0000256" key="1">
    <source>
        <dbReference type="ARBA" id="ARBA00004651"/>
    </source>
</evidence>
<dbReference type="GO" id="GO:0016301">
    <property type="term" value="F:kinase activity"/>
    <property type="evidence" value="ECO:0007669"/>
    <property type="project" value="UniProtKB-KW"/>
</dbReference>
<keyword evidence="8" id="KW-0067">ATP-binding</keyword>
<protein>
    <submittedName>
        <fullName evidence="14">Histidine kinase</fullName>
    </submittedName>
</protein>
<evidence type="ECO:0000313" key="14">
    <source>
        <dbReference type="EMBL" id="ERJ93544.1"/>
    </source>
</evidence>